<comment type="similarity">
    <text evidence="1">Belongs to the membrane fusion protein (MFP) (TC 8.A.1) family.</text>
</comment>
<feature type="coiled-coil region" evidence="2">
    <location>
        <begin position="125"/>
        <end position="204"/>
    </location>
</feature>
<feature type="region of interest" description="Disordered" evidence="3">
    <location>
        <begin position="427"/>
        <end position="474"/>
    </location>
</feature>
<accession>A0ABV0J3F7</accession>
<dbReference type="Pfam" id="PF25917">
    <property type="entry name" value="BSH_RND"/>
    <property type="match status" value="1"/>
</dbReference>
<evidence type="ECO:0000256" key="2">
    <source>
        <dbReference type="SAM" id="Coils"/>
    </source>
</evidence>
<gene>
    <name evidence="6" type="ORF">NC998_00580</name>
</gene>
<proteinExistence type="inferred from homology"/>
<feature type="domain" description="CusB-like beta-barrel" evidence="5">
    <location>
        <begin position="275"/>
        <end position="345"/>
    </location>
</feature>
<dbReference type="PANTHER" id="PTHR30469:SF15">
    <property type="entry name" value="HLYD FAMILY OF SECRETION PROTEINS"/>
    <property type="match status" value="1"/>
</dbReference>
<feature type="domain" description="Multidrug resistance protein MdtA-like barrel-sandwich hybrid" evidence="4">
    <location>
        <begin position="84"/>
        <end position="261"/>
    </location>
</feature>
<dbReference type="Proteomes" id="UP001464891">
    <property type="component" value="Unassembled WGS sequence"/>
</dbReference>
<dbReference type="Gene3D" id="1.10.287.470">
    <property type="entry name" value="Helix hairpin bin"/>
    <property type="match status" value="1"/>
</dbReference>
<dbReference type="Gene3D" id="2.40.420.20">
    <property type="match status" value="1"/>
</dbReference>
<sequence>MPQSADVKPQTSERFPLLLASRALLLILLVTVSGCGIFTKADAEAPRQQNGGARGGPTPVDVAIAETGSLQENLEFTGTTQPLREVSLRAQVEGQLLDLLVDAGDTVSEGQTVAQLDASLLTTSVTEAQAELATRQSEVAQAEAEVNDARTQVEESRLQLQQAQSDAARLQQLLREGAIAAQLAEQAQTEARTAAQALRSAQEQVRTRQQAVVAAQGRVAAQRAVVAQANERQSYATLSSPVTGVVLKREMDPGTLVQPGTEILRLGDLSSAKVIVNVADKQLGTIRQGQDVRVSLDAFPNQVFSGEVTRITPVANALYVPIEVTIPNENGRVGSGLFARVSFVQGRSQRVVVPESAIQSERGQRDQQGQQQRTNATSNATLFVVDGNTQEPKAVARSVTLGQQANGKVEILSGLRVGEEFVARSGRPLKDGAPVRLSILSETQPGQTQKPTQPTQTTQPTRTTQPNPNQGKQR</sequence>
<protein>
    <submittedName>
        <fullName evidence="6">Efflux RND transporter periplasmic adaptor subunit</fullName>
    </submittedName>
</protein>
<evidence type="ECO:0000256" key="3">
    <source>
        <dbReference type="SAM" id="MobiDB-lite"/>
    </source>
</evidence>
<dbReference type="InterPro" id="IPR058625">
    <property type="entry name" value="MdtA-like_BSH"/>
</dbReference>
<feature type="region of interest" description="Disordered" evidence="3">
    <location>
        <begin position="354"/>
        <end position="381"/>
    </location>
</feature>
<dbReference type="InterPro" id="IPR006143">
    <property type="entry name" value="RND_pump_MFP"/>
</dbReference>
<evidence type="ECO:0000313" key="6">
    <source>
        <dbReference type="EMBL" id="MEP0815586.1"/>
    </source>
</evidence>
<dbReference type="NCBIfam" id="TIGR01730">
    <property type="entry name" value="RND_mfp"/>
    <property type="match status" value="1"/>
</dbReference>
<name>A0ABV0J3F7_9CYAN</name>
<keyword evidence="7" id="KW-1185">Reference proteome</keyword>
<reference evidence="6 7" key="1">
    <citation type="submission" date="2022-04" db="EMBL/GenBank/DDBJ databases">
        <title>Positive selection, recombination, and allopatry shape intraspecific diversity of widespread and dominant cyanobacteria.</title>
        <authorList>
            <person name="Wei J."/>
            <person name="Shu W."/>
            <person name="Hu C."/>
        </authorList>
    </citation>
    <scope>NUCLEOTIDE SEQUENCE [LARGE SCALE GENOMIC DNA]</scope>
    <source>
        <strain evidence="6 7">GB2-A4</strain>
    </source>
</reference>
<dbReference type="InterPro" id="IPR058792">
    <property type="entry name" value="Beta-barrel_RND_2"/>
</dbReference>
<dbReference type="Gene3D" id="2.40.50.100">
    <property type="match status" value="1"/>
</dbReference>
<keyword evidence="2" id="KW-0175">Coiled coil</keyword>
<evidence type="ECO:0000259" key="5">
    <source>
        <dbReference type="Pfam" id="PF25954"/>
    </source>
</evidence>
<dbReference type="Gene3D" id="2.40.30.170">
    <property type="match status" value="1"/>
</dbReference>
<dbReference type="PANTHER" id="PTHR30469">
    <property type="entry name" value="MULTIDRUG RESISTANCE PROTEIN MDTA"/>
    <property type="match status" value="1"/>
</dbReference>
<comment type="caution">
    <text evidence="6">The sequence shown here is derived from an EMBL/GenBank/DDBJ whole genome shotgun (WGS) entry which is preliminary data.</text>
</comment>
<dbReference type="RefSeq" id="WP_190431136.1">
    <property type="nucleotide sequence ID" value="NZ_JAMPKM010000001.1"/>
</dbReference>
<feature type="compositionally biased region" description="Low complexity" evidence="3">
    <location>
        <begin position="443"/>
        <end position="474"/>
    </location>
</feature>
<evidence type="ECO:0000313" key="7">
    <source>
        <dbReference type="Proteomes" id="UP001464891"/>
    </source>
</evidence>
<dbReference type="EMBL" id="JAMPKM010000001">
    <property type="protein sequence ID" value="MEP0815586.1"/>
    <property type="molecule type" value="Genomic_DNA"/>
</dbReference>
<dbReference type="Pfam" id="PF25954">
    <property type="entry name" value="Beta-barrel_RND_2"/>
    <property type="match status" value="1"/>
</dbReference>
<dbReference type="SUPFAM" id="SSF111369">
    <property type="entry name" value="HlyD-like secretion proteins"/>
    <property type="match status" value="2"/>
</dbReference>
<organism evidence="6 7">
    <name type="scientific">Trichocoleus desertorum GB2-A4</name>
    <dbReference type="NCBI Taxonomy" id="2933944"/>
    <lineage>
        <taxon>Bacteria</taxon>
        <taxon>Bacillati</taxon>
        <taxon>Cyanobacteriota</taxon>
        <taxon>Cyanophyceae</taxon>
        <taxon>Leptolyngbyales</taxon>
        <taxon>Trichocoleusaceae</taxon>
        <taxon>Trichocoleus</taxon>
    </lineage>
</organism>
<evidence type="ECO:0000256" key="1">
    <source>
        <dbReference type="ARBA" id="ARBA00009477"/>
    </source>
</evidence>
<evidence type="ECO:0000259" key="4">
    <source>
        <dbReference type="Pfam" id="PF25917"/>
    </source>
</evidence>